<keyword evidence="1" id="KW-0812">Transmembrane</keyword>
<name>A0A5J4VXL2_9EUKA</name>
<accession>A0A5J4VXL2</accession>
<reference evidence="2 3" key="1">
    <citation type="submission" date="2019-03" db="EMBL/GenBank/DDBJ databases">
        <title>Single cell metagenomics reveals metabolic interactions within the superorganism composed of flagellate Streblomastix strix and complex community of Bacteroidetes bacteria on its surface.</title>
        <authorList>
            <person name="Treitli S.C."/>
            <person name="Kolisko M."/>
            <person name="Husnik F."/>
            <person name="Keeling P."/>
            <person name="Hampl V."/>
        </authorList>
    </citation>
    <scope>NUCLEOTIDE SEQUENCE [LARGE SCALE GENOMIC DNA]</scope>
    <source>
        <strain evidence="2">ST1C</strain>
    </source>
</reference>
<organism evidence="2 3">
    <name type="scientific">Streblomastix strix</name>
    <dbReference type="NCBI Taxonomy" id="222440"/>
    <lineage>
        <taxon>Eukaryota</taxon>
        <taxon>Metamonada</taxon>
        <taxon>Preaxostyla</taxon>
        <taxon>Oxymonadida</taxon>
        <taxon>Streblomastigidae</taxon>
        <taxon>Streblomastix</taxon>
    </lineage>
</organism>
<keyword evidence="1" id="KW-0472">Membrane</keyword>
<dbReference type="AlphaFoldDB" id="A0A5J4VXL2"/>
<dbReference type="EMBL" id="SNRW01004428">
    <property type="protein sequence ID" value="KAA6387308.1"/>
    <property type="molecule type" value="Genomic_DNA"/>
</dbReference>
<evidence type="ECO:0000313" key="2">
    <source>
        <dbReference type="EMBL" id="KAA6387308.1"/>
    </source>
</evidence>
<gene>
    <name evidence="2" type="ORF">EZS28_017166</name>
</gene>
<sequence length="118" mass="13496">MQISIKKKETQQLMEKIRVNENQEEIRMQMNYAIVIKKMIIEMKMIRNLEIQMLIEMLILFPNDELFPLLLVLLLILILSNISTDPKEGEGRISGLSNILDIGDGLGDGERKGRDGLG</sequence>
<proteinExistence type="predicted"/>
<evidence type="ECO:0000313" key="3">
    <source>
        <dbReference type="Proteomes" id="UP000324800"/>
    </source>
</evidence>
<evidence type="ECO:0000256" key="1">
    <source>
        <dbReference type="SAM" id="Phobius"/>
    </source>
</evidence>
<comment type="caution">
    <text evidence="2">The sequence shown here is derived from an EMBL/GenBank/DDBJ whole genome shotgun (WGS) entry which is preliminary data.</text>
</comment>
<protein>
    <submittedName>
        <fullName evidence="2">Uncharacterized protein</fullName>
    </submittedName>
</protein>
<feature type="transmembrane region" description="Helical" evidence="1">
    <location>
        <begin position="67"/>
        <end position="84"/>
    </location>
</feature>
<keyword evidence="1" id="KW-1133">Transmembrane helix</keyword>
<dbReference type="Proteomes" id="UP000324800">
    <property type="component" value="Unassembled WGS sequence"/>
</dbReference>